<dbReference type="GO" id="GO:0000976">
    <property type="term" value="F:transcription cis-regulatory region binding"/>
    <property type="evidence" value="ECO:0007669"/>
    <property type="project" value="TreeGrafter"/>
</dbReference>
<evidence type="ECO:0000313" key="6">
    <source>
        <dbReference type="EMBL" id="CRL39644.1"/>
    </source>
</evidence>
<dbReference type="InterPro" id="IPR039420">
    <property type="entry name" value="WalR-like"/>
</dbReference>
<evidence type="ECO:0000256" key="2">
    <source>
        <dbReference type="ARBA" id="ARBA00023012"/>
    </source>
</evidence>
<keyword evidence="1" id="KW-0597">Phosphoprotein</keyword>
<dbReference type="CDD" id="cd00383">
    <property type="entry name" value="trans_reg_C"/>
    <property type="match status" value="1"/>
</dbReference>
<evidence type="ECO:0000259" key="5">
    <source>
        <dbReference type="PROSITE" id="PS51755"/>
    </source>
</evidence>
<dbReference type="FunFam" id="1.10.10.10:FF:000018">
    <property type="entry name" value="DNA-binding response regulator ResD"/>
    <property type="match status" value="1"/>
</dbReference>
<evidence type="ECO:0000313" key="7">
    <source>
        <dbReference type="Proteomes" id="UP000049979"/>
    </source>
</evidence>
<dbReference type="PROSITE" id="PS51755">
    <property type="entry name" value="OMPR_PHOB"/>
    <property type="match status" value="1"/>
</dbReference>
<gene>
    <name evidence="6" type="ORF">M72_30221</name>
</gene>
<sequence length="145" mass="16775">MRIIAKLLLLSLEEDEEVVLNAVMSALGSFENKTQLKEEIACEKLAFAGMEIDASKRLVYRGEKEVNITFTEFEILHLLARNPGRVFSKEQIYDIVWKESYSGDYNIIMSHIRNIREKIEDNPSKPIYIQTVWGVGYRFNKNLTG</sequence>
<dbReference type="InterPro" id="IPR036388">
    <property type="entry name" value="WH-like_DNA-bd_sf"/>
</dbReference>
<proteinExistence type="predicted"/>
<dbReference type="SMART" id="SM00862">
    <property type="entry name" value="Trans_reg_C"/>
    <property type="match status" value="1"/>
</dbReference>
<dbReference type="GO" id="GO:0005829">
    <property type="term" value="C:cytosol"/>
    <property type="evidence" value="ECO:0007669"/>
    <property type="project" value="TreeGrafter"/>
</dbReference>
<protein>
    <submittedName>
        <fullName evidence="6">Two-component response regulator</fullName>
    </submittedName>
</protein>
<feature type="DNA-binding region" description="OmpR/PhoB-type" evidence="4">
    <location>
        <begin position="42"/>
        <end position="141"/>
    </location>
</feature>
<dbReference type="GO" id="GO:0006355">
    <property type="term" value="P:regulation of DNA-templated transcription"/>
    <property type="evidence" value="ECO:0007669"/>
    <property type="project" value="InterPro"/>
</dbReference>
<dbReference type="InterPro" id="IPR001867">
    <property type="entry name" value="OmpR/PhoB-type_DNA-bd"/>
</dbReference>
<dbReference type="SUPFAM" id="SSF46894">
    <property type="entry name" value="C-terminal effector domain of the bipartite response regulators"/>
    <property type="match status" value="1"/>
</dbReference>
<name>A0A0M6WQ87_9FIRM</name>
<dbReference type="AlphaFoldDB" id="A0A0M6WQ87"/>
<accession>A0A0M6WQ87</accession>
<organism evidence="6 7">
    <name type="scientific">Roseburia faecis</name>
    <dbReference type="NCBI Taxonomy" id="301302"/>
    <lineage>
        <taxon>Bacteria</taxon>
        <taxon>Bacillati</taxon>
        <taxon>Bacillota</taxon>
        <taxon>Clostridia</taxon>
        <taxon>Lachnospirales</taxon>
        <taxon>Lachnospiraceae</taxon>
        <taxon>Roseburia</taxon>
    </lineage>
</organism>
<dbReference type="GO" id="GO:0032993">
    <property type="term" value="C:protein-DNA complex"/>
    <property type="evidence" value="ECO:0007669"/>
    <property type="project" value="TreeGrafter"/>
</dbReference>
<evidence type="ECO:0000256" key="1">
    <source>
        <dbReference type="ARBA" id="ARBA00022553"/>
    </source>
</evidence>
<keyword evidence="3 4" id="KW-0238">DNA-binding</keyword>
<dbReference type="PANTHER" id="PTHR48111">
    <property type="entry name" value="REGULATOR OF RPOS"/>
    <property type="match status" value="1"/>
</dbReference>
<dbReference type="EMBL" id="CVRR01000026">
    <property type="protein sequence ID" value="CRL39644.1"/>
    <property type="molecule type" value="Genomic_DNA"/>
</dbReference>
<evidence type="ECO:0000256" key="3">
    <source>
        <dbReference type="ARBA" id="ARBA00023125"/>
    </source>
</evidence>
<dbReference type="InterPro" id="IPR016032">
    <property type="entry name" value="Sig_transdc_resp-reg_C-effctor"/>
</dbReference>
<dbReference type="Gene3D" id="1.10.10.10">
    <property type="entry name" value="Winged helix-like DNA-binding domain superfamily/Winged helix DNA-binding domain"/>
    <property type="match status" value="1"/>
</dbReference>
<keyword evidence="2" id="KW-0902">Two-component regulatory system</keyword>
<dbReference type="PANTHER" id="PTHR48111:SF40">
    <property type="entry name" value="PHOSPHATE REGULON TRANSCRIPTIONAL REGULATORY PROTEIN PHOB"/>
    <property type="match status" value="1"/>
</dbReference>
<feature type="domain" description="OmpR/PhoB-type" evidence="5">
    <location>
        <begin position="42"/>
        <end position="141"/>
    </location>
</feature>
<dbReference type="Proteomes" id="UP000049979">
    <property type="component" value="Unassembled WGS sequence"/>
</dbReference>
<dbReference type="Pfam" id="PF00486">
    <property type="entry name" value="Trans_reg_C"/>
    <property type="match status" value="1"/>
</dbReference>
<keyword evidence="7" id="KW-1185">Reference proteome</keyword>
<dbReference type="GO" id="GO:0000156">
    <property type="term" value="F:phosphorelay response regulator activity"/>
    <property type="evidence" value="ECO:0007669"/>
    <property type="project" value="TreeGrafter"/>
</dbReference>
<dbReference type="RefSeq" id="WP_330378200.1">
    <property type="nucleotide sequence ID" value="NZ_CP173697.1"/>
</dbReference>
<reference evidence="7" key="1">
    <citation type="submission" date="2015-05" db="EMBL/GenBank/DDBJ databases">
        <authorList>
            <consortium name="Pathogen Informatics"/>
        </authorList>
    </citation>
    <scope>NUCLEOTIDE SEQUENCE [LARGE SCALE GENOMIC DNA]</scope>
    <source>
        <strain evidence="7">M72</strain>
    </source>
</reference>
<evidence type="ECO:0000256" key="4">
    <source>
        <dbReference type="PROSITE-ProRule" id="PRU01091"/>
    </source>
</evidence>